<dbReference type="Proteomes" id="UP000613208">
    <property type="component" value="Unassembled WGS sequence"/>
</dbReference>
<evidence type="ECO:0000313" key="2">
    <source>
        <dbReference type="Proteomes" id="UP000613208"/>
    </source>
</evidence>
<proteinExistence type="predicted"/>
<comment type="caution">
    <text evidence="1">The sequence shown here is derived from an EMBL/GenBank/DDBJ whole genome shotgun (WGS) entry which is preliminary data.</text>
</comment>
<evidence type="ECO:0000313" key="1">
    <source>
        <dbReference type="EMBL" id="GFO86626.1"/>
    </source>
</evidence>
<name>A0A916QBI9_9FIRM</name>
<keyword evidence="2" id="KW-1185">Reference proteome</keyword>
<dbReference type="EMBL" id="BLYI01000070">
    <property type="protein sequence ID" value="GFO86626.1"/>
    <property type="molecule type" value="Genomic_DNA"/>
</dbReference>
<dbReference type="AlphaFoldDB" id="A0A916QBI9"/>
<protein>
    <submittedName>
        <fullName evidence="1">Uncharacterized protein</fullName>
    </submittedName>
</protein>
<accession>A0A916QBI9</accession>
<gene>
    <name evidence="1" type="ORF">ANBU17_29730</name>
</gene>
<organism evidence="1 2">
    <name type="scientific">Anaerostipes butyraticus</name>
    <dbReference type="NCBI Taxonomy" id="645466"/>
    <lineage>
        <taxon>Bacteria</taxon>
        <taxon>Bacillati</taxon>
        <taxon>Bacillota</taxon>
        <taxon>Clostridia</taxon>
        <taxon>Lachnospirales</taxon>
        <taxon>Lachnospiraceae</taxon>
        <taxon>Anaerostipes</taxon>
    </lineage>
</organism>
<reference evidence="1" key="1">
    <citation type="submission" date="2020-06" db="EMBL/GenBank/DDBJ databases">
        <title>Characterization of fructooligosaccharide metabolism and fructooligosaccharide-degrading enzymes in human commensal butyrate producers.</title>
        <authorList>
            <person name="Tanno H."/>
            <person name="Fujii T."/>
            <person name="Hirano K."/>
            <person name="Maeno S."/>
            <person name="Tonozuka T."/>
            <person name="Sakamoto M."/>
            <person name="Ohkuma M."/>
            <person name="Tochio T."/>
            <person name="Endo A."/>
        </authorList>
    </citation>
    <scope>NUCLEOTIDE SEQUENCE</scope>
    <source>
        <strain evidence="1">JCM 17466</strain>
    </source>
</reference>
<sequence length="121" mass="14807">MYFRNIRWRKSFFQESIRKKIKNLQRYKAKFHKIGLAVIRHEIPTLDVKDHLCEWIAEVFDKNDTVFHFVYVLSHRFCIYYDVQENTTEIRMIKDTETIFLSIIVRMTAEGELSLNDEEWQ</sequence>
<dbReference type="RefSeq" id="WP_201312274.1">
    <property type="nucleotide sequence ID" value="NZ_BLYI01000070.1"/>
</dbReference>